<evidence type="ECO:0000313" key="2">
    <source>
        <dbReference type="EMBL" id="VDK84945.1"/>
    </source>
</evidence>
<evidence type="ECO:0000313" key="3">
    <source>
        <dbReference type="Proteomes" id="UP000277928"/>
    </source>
</evidence>
<keyword evidence="3" id="KW-1185">Reference proteome</keyword>
<dbReference type="InterPro" id="IPR019332">
    <property type="entry name" value="OSCP1"/>
</dbReference>
<dbReference type="GO" id="GO:0005886">
    <property type="term" value="C:plasma membrane"/>
    <property type="evidence" value="ECO:0007669"/>
    <property type="project" value="TreeGrafter"/>
</dbReference>
<dbReference type="AlphaFoldDB" id="A0A3P6TU74"/>
<dbReference type="PANTHER" id="PTHR21439">
    <property type="entry name" value="OXIDORED-NITRO DOMAIN-CONTAINING PROTEIN"/>
    <property type="match status" value="1"/>
</dbReference>
<evidence type="ECO:0008006" key="4">
    <source>
        <dbReference type="Google" id="ProtNLM"/>
    </source>
</evidence>
<dbReference type="GO" id="GO:0005737">
    <property type="term" value="C:cytoplasm"/>
    <property type="evidence" value="ECO:0007669"/>
    <property type="project" value="TreeGrafter"/>
</dbReference>
<dbReference type="OrthoDB" id="2157380at2759"/>
<dbReference type="Pfam" id="PF10188">
    <property type="entry name" value="Oscp1"/>
    <property type="match status" value="1"/>
</dbReference>
<feature type="compositionally biased region" description="Polar residues" evidence="1">
    <location>
        <begin position="263"/>
        <end position="273"/>
    </location>
</feature>
<dbReference type="Proteomes" id="UP000277928">
    <property type="component" value="Unassembled WGS sequence"/>
</dbReference>
<dbReference type="OMA" id="NGAYMAN"/>
<dbReference type="PANTHER" id="PTHR21439:SF0">
    <property type="entry name" value="PROTEIN OSCP1"/>
    <property type="match status" value="1"/>
</dbReference>
<protein>
    <recommendedName>
        <fullName evidence="4">Protein OSCP1</fullName>
    </recommendedName>
</protein>
<sequence>MPVRKDVTEMHASATPQHGQRNGLYFAAAPQGTFQAQKTDEKKTMQVLRDILHIFFNTKFLKELFKPQYICNRQFLRGFFEKLVHCSIMRLNETSMDKLYALMTMTYKYQLQLCNGPENIVFITLNHLDCIRKILPEDNKLSQLLDVAHRMVVAMYYDIPLWEQAMIRSCLLNFFQDSRVNVSLFVRENKQTEEGRFVLFPEPNYQLLYNGSAPGKIRYFESEGEVRSESFPPDDSATAYKPCLSKGNVELNANDRGTTLGTNMYASPESPQVKSGGVETKSADDSLPDDELRLLSALIINPVQDRQKGLGFDFNLFTDDAEEKTFLQERDKALATVTHIDARKHRKTITAAVADLKLEAPLRQSKRGEDMLNLLDEAASGSGTSTRILTKQNVSS</sequence>
<proteinExistence type="predicted"/>
<dbReference type="STRING" id="42156.A0A3P6TU74"/>
<evidence type="ECO:0000256" key="1">
    <source>
        <dbReference type="SAM" id="MobiDB-lite"/>
    </source>
</evidence>
<organism evidence="2 3">
    <name type="scientific">Litomosoides sigmodontis</name>
    <name type="common">Filarial nematode worm</name>
    <dbReference type="NCBI Taxonomy" id="42156"/>
    <lineage>
        <taxon>Eukaryota</taxon>
        <taxon>Metazoa</taxon>
        <taxon>Ecdysozoa</taxon>
        <taxon>Nematoda</taxon>
        <taxon>Chromadorea</taxon>
        <taxon>Rhabditida</taxon>
        <taxon>Spirurina</taxon>
        <taxon>Spiruromorpha</taxon>
        <taxon>Filarioidea</taxon>
        <taxon>Onchocercidae</taxon>
        <taxon>Litomosoides</taxon>
    </lineage>
</organism>
<feature type="region of interest" description="Disordered" evidence="1">
    <location>
        <begin position="263"/>
        <end position="285"/>
    </location>
</feature>
<name>A0A3P6TU74_LITSI</name>
<reference evidence="2 3" key="1">
    <citation type="submission" date="2018-08" db="EMBL/GenBank/DDBJ databases">
        <authorList>
            <person name="Laetsch R D."/>
            <person name="Stevens L."/>
            <person name="Kumar S."/>
            <person name="Blaxter L. M."/>
        </authorList>
    </citation>
    <scope>NUCLEOTIDE SEQUENCE [LARGE SCALE GENOMIC DNA]</scope>
</reference>
<accession>A0A3P6TU74</accession>
<dbReference type="EMBL" id="UYRX01000649">
    <property type="protein sequence ID" value="VDK84945.1"/>
    <property type="molecule type" value="Genomic_DNA"/>
</dbReference>
<gene>
    <name evidence="2" type="ORF">NLS_LOCUS6885</name>
</gene>